<feature type="transmembrane region" description="Helical" evidence="5">
    <location>
        <begin position="56"/>
        <end position="76"/>
    </location>
</feature>
<evidence type="ECO:0000256" key="3">
    <source>
        <dbReference type="ARBA" id="ARBA00022989"/>
    </source>
</evidence>
<dbReference type="GO" id="GO:0016020">
    <property type="term" value="C:membrane"/>
    <property type="evidence" value="ECO:0007669"/>
    <property type="project" value="UniProtKB-SubCell"/>
</dbReference>
<feature type="transmembrane region" description="Helical" evidence="5">
    <location>
        <begin position="353"/>
        <end position="371"/>
    </location>
</feature>
<reference evidence="6" key="1">
    <citation type="submission" date="2021-01" db="EMBL/GenBank/DDBJ databases">
        <authorList>
            <person name="Corre E."/>
            <person name="Pelletier E."/>
            <person name="Niang G."/>
            <person name="Scheremetjew M."/>
            <person name="Finn R."/>
            <person name="Kale V."/>
            <person name="Holt S."/>
            <person name="Cochrane G."/>
            <person name="Meng A."/>
            <person name="Brown T."/>
            <person name="Cohen L."/>
        </authorList>
    </citation>
    <scope>NUCLEOTIDE SEQUENCE</scope>
    <source>
        <strain evidence="6">308</strain>
    </source>
</reference>
<dbReference type="Pfam" id="PF01925">
    <property type="entry name" value="TauE"/>
    <property type="match status" value="2"/>
</dbReference>
<feature type="transmembrane region" description="Helical" evidence="5">
    <location>
        <begin position="121"/>
        <end position="151"/>
    </location>
</feature>
<keyword evidence="2 5" id="KW-0812">Transmembrane</keyword>
<comment type="subcellular location">
    <subcellularLocation>
        <location evidence="1">Membrane</location>
        <topology evidence="1">Multi-pass membrane protein</topology>
    </subcellularLocation>
</comment>
<feature type="transmembrane region" description="Helical" evidence="5">
    <location>
        <begin position="315"/>
        <end position="333"/>
    </location>
</feature>
<dbReference type="PANTHER" id="PTHR14255">
    <property type="entry name" value="CEREBLON"/>
    <property type="match status" value="1"/>
</dbReference>
<evidence type="ECO:0000256" key="4">
    <source>
        <dbReference type="ARBA" id="ARBA00023136"/>
    </source>
</evidence>
<gene>
    <name evidence="6" type="ORF">CHYS00102_LOCUS26077</name>
</gene>
<feature type="transmembrane region" description="Helical" evidence="5">
    <location>
        <begin position="402"/>
        <end position="425"/>
    </location>
</feature>
<proteinExistence type="predicted"/>
<feature type="transmembrane region" description="Helical" evidence="5">
    <location>
        <begin position="221"/>
        <end position="238"/>
    </location>
</feature>
<feature type="transmembrane region" description="Helical" evidence="5">
    <location>
        <begin position="445"/>
        <end position="463"/>
    </location>
</feature>
<feature type="transmembrane region" description="Helical" evidence="5">
    <location>
        <begin position="500"/>
        <end position="522"/>
    </location>
</feature>
<organism evidence="6">
    <name type="scientific">Corethron hystrix</name>
    <dbReference type="NCBI Taxonomy" id="216773"/>
    <lineage>
        <taxon>Eukaryota</taxon>
        <taxon>Sar</taxon>
        <taxon>Stramenopiles</taxon>
        <taxon>Ochrophyta</taxon>
        <taxon>Bacillariophyta</taxon>
        <taxon>Coscinodiscophyceae</taxon>
        <taxon>Corethrophycidae</taxon>
        <taxon>Corethrales</taxon>
        <taxon>Corethraceae</taxon>
        <taxon>Corethron</taxon>
    </lineage>
</organism>
<protein>
    <submittedName>
        <fullName evidence="6">Uncharacterized protein</fullName>
    </submittedName>
</protein>
<keyword evidence="4 5" id="KW-0472">Membrane</keyword>
<dbReference type="PANTHER" id="PTHR14255:SF3">
    <property type="entry name" value="SULFITE EXPORTER TAUE_SAFE FAMILY PROTEIN 5-RELATED"/>
    <property type="match status" value="1"/>
</dbReference>
<sequence>MVNNKSQKEAHILENMSKLPMQTMEIIHCDNAQPYSRQEQRANANHKKKSQILKSAYGVTLLCVSLIVLAIVVIQISSEENEASSTHEVLRRLGTVSRTISRKLYTARHAPLFPLQMSDNLGLFCAVLGLMVAAGGGIGGGGILVPIYILVMGFAPKHAIPLSNVTVFGGACANYLLNMPKRHPLADRPLTDWDLILVMEPLTIAGALIGAFLNKVLPESVLTFMLVLLLSFTAYNTLTKATKLYVKETKEIQDKQESKYDEEATLLKPKNIDITKDYKAIGEPPSKRLYNGLYKKEELNDGLVEILEEERVTPIKNVCTLVILFVVTLLLNLSKGGGAMKSPFGIECGSRDFWLVNILILVWISAVVAYARQGLVSRHEKKTSVGYKYIEGDIKWDARATIIYPMVCCLAGFFAGMFGVGGGIVKGPLMLAMGVHPQVSSATSACMILFTSFTATTSFYVFGLLITDYAIACLFIGFIATFVGQVIMGHFMKKYGRSSYIAFSIGIVVLLSAFLMSIQSLLAMADGEGGDSGGVCSVAA</sequence>
<evidence type="ECO:0000256" key="2">
    <source>
        <dbReference type="ARBA" id="ARBA00022692"/>
    </source>
</evidence>
<name>A0A7S1FYJ9_9STRA</name>
<dbReference type="GO" id="GO:0016567">
    <property type="term" value="P:protein ubiquitination"/>
    <property type="evidence" value="ECO:0007669"/>
    <property type="project" value="TreeGrafter"/>
</dbReference>
<dbReference type="AlphaFoldDB" id="A0A7S1FYJ9"/>
<accession>A0A7S1FYJ9</accession>
<evidence type="ECO:0000313" key="6">
    <source>
        <dbReference type="EMBL" id="CAD8898861.1"/>
    </source>
</evidence>
<feature type="transmembrane region" description="Helical" evidence="5">
    <location>
        <begin position="469"/>
        <end position="488"/>
    </location>
</feature>
<dbReference type="EMBL" id="HBFR01035763">
    <property type="protein sequence ID" value="CAD8898861.1"/>
    <property type="molecule type" value="Transcribed_RNA"/>
</dbReference>
<dbReference type="GO" id="GO:0031464">
    <property type="term" value="C:Cul4A-RING E3 ubiquitin ligase complex"/>
    <property type="evidence" value="ECO:0007669"/>
    <property type="project" value="TreeGrafter"/>
</dbReference>
<dbReference type="InterPro" id="IPR002781">
    <property type="entry name" value="TM_pro_TauE-like"/>
</dbReference>
<evidence type="ECO:0000256" key="5">
    <source>
        <dbReference type="SAM" id="Phobius"/>
    </source>
</evidence>
<feature type="transmembrane region" description="Helical" evidence="5">
    <location>
        <begin position="158"/>
        <end position="176"/>
    </location>
</feature>
<keyword evidence="3 5" id="KW-1133">Transmembrane helix</keyword>
<evidence type="ECO:0000256" key="1">
    <source>
        <dbReference type="ARBA" id="ARBA00004141"/>
    </source>
</evidence>